<evidence type="ECO:0000313" key="2">
    <source>
        <dbReference type="Proteomes" id="UP000683360"/>
    </source>
</evidence>
<dbReference type="EMBL" id="CAJPWZ010000380">
    <property type="protein sequence ID" value="CAG2192166.1"/>
    <property type="molecule type" value="Genomic_DNA"/>
</dbReference>
<proteinExistence type="predicted"/>
<dbReference type="InterPro" id="IPR008042">
    <property type="entry name" value="Retrotrans_Pao"/>
</dbReference>
<name>A0A8S3QA65_MYTED</name>
<accession>A0A8S3QA65</accession>
<dbReference type="AlphaFoldDB" id="A0A8S3QA65"/>
<dbReference type="Proteomes" id="UP000683360">
    <property type="component" value="Unassembled WGS sequence"/>
</dbReference>
<gene>
    <name evidence="1" type="ORF">MEDL_7339</name>
</gene>
<dbReference type="PANTHER" id="PTHR47331">
    <property type="entry name" value="PHD-TYPE DOMAIN-CONTAINING PROTEIN"/>
    <property type="match status" value="1"/>
</dbReference>
<protein>
    <submittedName>
        <fullName evidence="1">Uncharacterized protein</fullName>
    </submittedName>
</protein>
<dbReference type="OrthoDB" id="6138997at2759"/>
<reference evidence="1" key="1">
    <citation type="submission" date="2021-03" db="EMBL/GenBank/DDBJ databases">
        <authorList>
            <person name="Bekaert M."/>
        </authorList>
    </citation>
    <scope>NUCLEOTIDE SEQUENCE</scope>
</reference>
<organism evidence="1 2">
    <name type="scientific">Mytilus edulis</name>
    <name type="common">Blue mussel</name>
    <dbReference type="NCBI Taxonomy" id="6550"/>
    <lineage>
        <taxon>Eukaryota</taxon>
        <taxon>Metazoa</taxon>
        <taxon>Spiralia</taxon>
        <taxon>Lophotrochozoa</taxon>
        <taxon>Mollusca</taxon>
        <taxon>Bivalvia</taxon>
        <taxon>Autobranchia</taxon>
        <taxon>Pteriomorphia</taxon>
        <taxon>Mytilida</taxon>
        <taxon>Mytiloidea</taxon>
        <taxon>Mytilidae</taxon>
        <taxon>Mytilinae</taxon>
        <taxon>Mytilus</taxon>
    </lineage>
</organism>
<keyword evidence="2" id="KW-1185">Reference proteome</keyword>
<dbReference type="Pfam" id="PF05380">
    <property type="entry name" value="Peptidase_A17"/>
    <property type="match status" value="1"/>
</dbReference>
<evidence type="ECO:0000313" key="1">
    <source>
        <dbReference type="EMBL" id="CAG2192166.1"/>
    </source>
</evidence>
<comment type="caution">
    <text evidence="1">The sequence shown here is derived from an EMBL/GenBank/DDBJ whole genome shotgun (WGS) entry which is preliminary data.</text>
</comment>
<sequence>MYVDNLITGAISVTEAISIYSDPKKIFREASMNLREGISNDKVVDTFIPESDTEGVCSTNFFGHVWNVNTDTLSLESTLLCVIGGNQTKRTTLKKVAEVFDPLGFFSPVNIQGKVFLQDLWKKRFDWDDELDKEDYVRWNEIHSQLHKITDCEIREVLQWIACQN</sequence>